<proteinExistence type="predicted"/>
<evidence type="ECO:0000256" key="1">
    <source>
        <dbReference type="ARBA" id="ARBA00022692"/>
    </source>
</evidence>
<keyword evidence="1 4" id="KW-0812">Transmembrane</keyword>
<dbReference type="WBParaSite" id="MhA1_Contig0.frz3.gene82">
    <property type="protein sequence ID" value="MhA1_Contig0.frz3.gene82"/>
    <property type="gene ID" value="MhA1_Contig0.frz3.gene82"/>
</dbReference>
<evidence type="ECO:0000256" key="4">
    <source>
        <dbReference type="SAM" id="Phobius"/>
    </source>
</evidence>
<protein>
    <submittedName>
        <fullName evidence="6">ABC transmembrane type-1 domain-containing protein</fullName>
    </submittedName>
</protein>
<keyword evidence="5" id="KW-1185">Reference proteome</keyword>
<evidence type="ECO:0000313" key="5">
    <source>
        <dbReference type="Proteomes" id="UP000095281"/>
    </source>
</evidence>
<dbReference type="OMA" id="ESNIALW"/>
<reference evidence="6" key="1">
    <citation type="submission" date="2016-11" db="UniProtKB">
        <authorList>
            <consortium name="WormBaseParasite"/>
        </authorList>
    </citation>
    <scope>IDENTIFICATION</scope>
</reference>
<accession>A0A1I8AXS5</accession>
<feature type="transmembrane region" description="Helical" evidence="4">
    <location>
        <begin position="39"/>
        <end position="61"/>
    </location>
</feature>
<feature type="transmembrane region" description="Helical" evidence="4">
    <location>
        <begin position="116"/>
        <end position="137"/>
    </location>
</feature>
<keyword evidence="3 4" id="KW-0472">Membrane</keyword>
<keyword evidence="2 4" id="KW-1133">Transmembrane helix</keyword>
<evidence type="ECO:0000313" key="6">
    <source>
        <dbReference type="WBParaSite" id="MhA1_Contig0.frz3.gene82"/>
    </source>
</evidence>
<dbReference type="Proteomes" id="UP000095281">
    <property type="component" value="Unplaced"/>
</dbReference>
<organism evidence="5 6">
    <name type="scientific">Meloidogyne hapla</name>
    <name type="common">Root-knot nematode worm</name>
    <dbReference type="NCBI Taxonomy" id="6305"/>
    <lineage>
        <taxon>Eukaryota</taxon>
        <taxon>Metazoa</taxon>
        <taxon>Ecdysozoa</taxon>
        <taxon>Nematoda</taxon>
        <taxon>Chromadorea</taxon>
        <taxon>Rhabditida</taxon>
        <taxon>Tylenchina</taxon>
        <taxon>Tylenchomorpha</taxon>
        <taxon>Tylenchoidea</taxon>
        <taxon>Meloidogynidae</taxon>
        <taxon>Meloidogyninae</taxon>
        <taxon>Meloidogyne</taxon>
    </lineage>
</organism>
<evidence type="ECO:0000256" key="2">
    <source>
        <dbReference type="ARBA" id="ARBA00022989"/>
    </source>
</evidence>
<dbReference type="GO" id="GO:0005524">
    <property type="term" value="F:ATP binding"/>
    <property type="evidence" value="ECO:0007669"/>
    <property type="project" value="InterPro"/>
</dbReference>
<sequence>MGKAEKLKEIKEDKENESEAKSASLFDIYRLADPIDYQLMTLGLLMALVQAILPPFLWFFMGNFMTYGKEEFRLNRSAELFRLSDLGLSPNESNIALWGKHQKEIDKRFQDSATPVFYAMLTLSVATFCAAFTQAYIRKLLHMDIAWLESRHSGQVASVLNE</sequence>
<dbReference type="SUPFAM" id="SSF90123">
    <property type="entry name" value="ABC transporter transmembrane region"/>
    <property type="match status" value="1"/>
</dbReference>
<dbReference type="Gene3D" id="1.20.1560.10">
    <property type="entry name" value="ABC transporter type 1, transmembrane domain"/>
    <property type="match status" value="1"/>
</dbReference>
<dbReference type="InterPro" id="IPR036640">
    <property type="entry name" value="ABC1_TM_sf"/>
</dbReference>
<dbReference type="AlphaFoldDB" id="A0A1I8AXS5"/>
<evidence type="ECO:0000256" key="3">
    <source>
        <dbReference type="ARBA" id="ARBA00023136"/>
    </source>
</evidence>
<dbReference type="GO" id="GO:0016020">
    <property type="term" value="C:membrane"/>
    <property type="evidence" value="ECO:0007669"/>
    <property type="project" value="InterPro"/>
</dbReference>
<name>A0A1I8AXS5_MELHA</name>